<comment type="caution">
    <text evidence="3">The sequence shown here is derived from an EMBL/GenBank/DDBJ whole genome shotgun (WGS) entry which is preliminary data.</text>
</comment>
<evidence type="ECO:0000256" key="2">
    <source>
        <dbReference type="SAM" id="SignalP"/>
    </source>
</evidence>
<protein>
    <recommendedName>
        <fullName evidence="5">Lipoprotein</fullName>
    </recommendedName>
</protein>
<feature type="chain" id="PRO_5040290774" description="Lipoprotein" evidence="2">
    <location>
        <begin position="19"/>
        <end position="177"/>
    </location>
</feature>
<accession>A0A9Q8CP20</accession>
<feature type="compositionally biased region" description="Low complexity" evidence="1">
    <location>
        <begin position="69"/>
        <end position="83"/>
    </location>
</feature>
<organism evidence="3 4">
    <name type="scientific">Macrococcus carouselicus</name>
    <dbReference type="NCBI Taxonomy" id="69969"/>
    <lineage>
        <taxon>Bacteria</taxon>
        <taxon>Bacillati</taxon>
        <taxon>Bacillota</taxon>
        <taxon>Bacilli</taxon>
        <taxon>Bacillales</taxon>
        <taxon>Staphylococcaceae</taxon>
        <taxon>Macrococcus</taxon>
    </lineage>
</organism>
<reference evidence="3 4" key="1">
    <citation type="submission" date="2019-01" db="EMBL/GenBank/DDBJ databases">
        <title>Draft genome sequences of the type strains of six Macrococcus species.</title>
        <authorList>
            <person name="Mazhar S."/>
            <person name="Altermann E."/>
            <person name="Hill C."/>
            <person name="Mcauliffe O."/>
        </authorList>
    </citation>
    <scope>NUCLEOTIDE SEQUENCE [LARGE SCALE GENOMIC DNA]</scope>
    <source>
        <strain evidence="3 4">ATCC 51828</strain>
    </source>
</reference>
<evidence type="ECO:0000313" key="4">
    <source>
        <dbReference type="Proteomes" id="UP000295280"/>
    </source>
</evidence>
<feature type="compositionally biased region" description="Basic and acidic residues" evidence="1">
    <location>
        <begin position="25"/>
        <end position="64"/>
    </location>
</feature>
<evidence type="ECO:0008006" key="5">
    <source>
        <dbReference type="Google" id="ProtNLM"/>
    </source>
</evidence>
<keyword evidence="4" id="KW-1185">Reference proteome</keyword>
<dbReference type="AlphaFoldDB" id="A0A9Q8CP20"/>
<keyword evidence="2" id="KW-0732">Signal</keyword>
<dbReference type="PROSITE" id="PS51257">
    <property type="entry name" value="PROKAR_LIPOPROTEIN"/>
    <property type="match status" value="1"/>
</dbReference>
<evidence type="ECO:0000313" key="3">
    <source>
        <dbReference type="EMBL" id="TDM04125.1"/>
    </source>
</evidence>
<gene>
    <name evidence="3" type="ORF">ERX40_02850</name>
</gene>
<dbReference type="EMBL" id="SCWD01000001">
    <property type="protein sequence ID" value="TDM04125.1"/>
    <property type="molecule type" value="Genomic_DNA"/>
</dbReference>
<feature type="signal peptide" evidence="2">
    <location>
        <begin position="1"/>
        <end position="18"/>
    </location>
</feature>
<feature type="region of interest" description="Disordered" evidence="1">
    <location>
        <begin position="25"/>
        <end position="83"/>
    </location>
</feature>
<proteinExistence type="predicted"/>
<dbReference type="RefSeq" id="WP_133416986.1">
    <property type="nucleotide sequence ID" value="NZ_SCWD01000001.1"/>
</dbReference>
<dbReference type="Proteomes" id="UP000295280">
    <property type="component" value="Unassembled WGS sequence"/>
</dbReference>
<name>A0A9Q8CP20_9STAP</name>
<feature type="region of interest" description="Disordered" evidence="1">
    <location>
        <begin position="151"/>
        <end position="177"/>
    </location>
</feature>
<sequence>MKIYRMTALLLAASLLLAACNTQQEKEAYTQSELAKKAQKAIEESKERGKKATTEKPTSEKQTTEEPSTEAPIETTEVPTTVTPRTEVIATEAPTTFSLTTEAPTTENLATEVTTVEPVEITDRAQLEHILYGNYTEAEKTAAYHAAVSNGTITPAPGSNGTAVQNYEQSLNNQPGQ</sequence>
<dbReference type="OrthoDB" id="2414532at2"/>
<evidence type="ECO:0000256" key="1">
    <source>
        <dbReference type="SAM" id="MobiDB-lite"/>
    </source>
</evidence>